<accession>A0A494Z0T7</accession>
<dbReference type="Proteomes" id="UP000272238">
    <property type="component" value="Unassembled WGS sequence"/>
</dbReference>
<dbReference type="InterPro" id="IPR056944">
    <property type="entry name" value="Tubby_C-like"/>
</dbReference>
<organism evidence="2 3">
    <name type="scientific">Ureibacillus endophyticus</name>
    <dbReference type="NCBI Taxonomy" id="1978490"/>
    <lineage>
        <taxon>Bacteria</taxon>
        <taxon>Bacillati</taxon>
        <taxon>Bacillota</taxon>
        <taxon>Bacilli</taxon>
        <taxon>Bacillales</taxon>
        <taxon>Caryophanaceae</taxon>
        <taxon>Ureibacillus</taxon>
    </lineage>
</organism>
<comment type="caution">
    <text evidence="2">The sequence shown here is derived from an EMBL/GenBank/DDBJ whole genome shotgun (WGS) entry which is preliminary data.</text>
</comment>
<sequence length="174" mass="20531">MHTYQYIHPKEIESTEEVAITNEAGEFVAISKRVYDNILKKKMDIMFDFRYFLKYNIYNPTGDLLFTVKKISRRGRLWFEGQDAKSNTKYIISYENWRLGVPELYITEGNIKIQLNKEMEDWSQFLFNNEVIAQWKADYINDQFHMTLTINEKSPIQNVAVFVGICQATLFVGA</sequence>
<dbReference type="AlphaFoldDB" id="A0A494Z0T7"/>
<evidence type="ECO:0000313" key="3">
    <source>
        <dbReference type="Proteomes" id="UP000272238"/>
    </source>
</evidence>
<dbReference type="Pfam" id="PF23728">
    <property type="entry name" value="Tubby_C_like"/>
    <property type="match status" value="1"/>
</dbReference>
<dbReference type="OrthoDB" id="2451847at2"/>
<feature type="domain" description="Tubby C-terminal" evidence="1">
    <location>
        <begin position="4"/>
        <end position="172"/>
    </location>
</feature>
<dbReference type="RefSeq" id="WP_121214781.1">
    <property type="nucleotide sequence ID" value="NZ_RBZN01000025.1"/>
</dbReference>
<dbReference type="EMBL" id="RBZN01000025">
    <property type="protein sequence ID" value="RKQ15984.1"/>
    <property type="molecule type" value="Genomic_DNA"/>
</dbReference>
<name>A0A494Z0T7_9BACL</name>
<proteinExistence type="predicted"/>
<evidence type="ECO:0000259" key="1">
    <source>
        <dbReference type="Pfam" id="PF23728"/>
    </source>
</evidence>
<reference evidence="2 3" key="1">
    <citation type="journal article" date="2016" name="Antonie Van Leeuwenhoek">
        <title>Lysinibacillus endophyticus sp. nov., an indole-3-acetic acid producing endophytic bacterium isolated from corn root (Zea mays cv. Xinken-5).</title>
        <authorList>
            <person name="Yu J."/>
            <person name="Guan X."/>
            <person name="Liu C."/>
            <person name="Xiang W."/>
            <person name="Yu Z."/>
            <person name="Liu X."/>
            <person name="Wang G."/>
        </authorList>
    </citation>
    <scope>NUCLEOTIDE SEQUENCE [LARGE SCALE GENOMIC DNA]</scope>
    <source>
        <strain evidence="2 3">DSM 100506</strain>
    </source>
</reference>
<keyword evidence="3" id="KW-1185">Reference proteome</keyword>
<gene>
    <name evidence="2" type="ORF">D8M03_10755</name>
</gene>
<evidence type="ECO:0000313" key="2">
    <source>
        <dbReference type="EMBL" id="RKQ15984.1"/>
    </source>
</evidence>
<protein>
    <submittedName>
        <fullName evidence="2">Peptide ABC transporter ATPase</fullName>
    </submittedName>
</protein>